<evidence type="ECO:0000256" key="4">
    <source>
        <dbReference type="ARBA" id="ARBA00009085"/>
    </source>
</evidence>
<gene>
    <name evidence="13" type="ORF">LLUT_LOCUS11078</name>
</gene>
<dbReference type="NCBIfam" id="TIGR00525">
    <property type="entry name" value="folB"/>
    <property type="match status" value="1"/>
</dbReference>
<dbReference type="Gene3D" id="3.30.1130.10">
    <property type="match status" value="1"/>
</dbReference>
<dbReference type="GO" id="GO:0046656">
    <property type="term" value="P:folic acid biosynthetic process"/>
    <property type="evidence" value="ECO:0007669"/>
    <property type="project" value="UniProtKB-UniRule"/>
</dbReference>
<dbReference type="EC" id="4.1.2.25" evidence="9"/>
<feature type="compositionally biased region" description="Polar residues" evidence="11">
    <location>
        <begin position="695"/>
        <end position="710"/>
    </location>
</feature>
<comment type="function">
    <text evidence="10">Recognizes and hydrolyzes the peptide bond at the C-terminal Gly of ubiquitin. Involved in the processing of poly-ubiquitin precursors as well as that of ubiquitinated proteins.</text>
</comment>
<dbReference type="Proteomes" id="UP001497480">
    <property type="component" value="Unassembled WGS sequence"/>
</dbReference>
<evidence type="ECO:0000256" key="1">
    <source>
        <dbReference type="ARBA" id="ARBA00001353"/>
    </source>
</evidence>
<dbReference type="PROSITE" id="PS00972">
    <property type="entry name" value="USP_1"/>
    <property type="match status" value="1"/>
</dbReference>
<evidence type="ECO:0000256" key="11">
    <source>
        <dbReference type="SAM" id="MobiDB-lite"/>
    </source>
</evidence>
<dbReference type="GO" id="GO:0016579">
    <property type="term" value="P:protein deubiquitination"/>
    <property type="evidence" value="ECO:0007669"/>
    <property type="project" value="InterPro"/>
</dbReference>
<keyword evidence="10" id="KW-0833">Ubl conjugation pathway</keyword>
<evidence type="ECO:0000256" key="8">
    <source>
        <dbReference type="ARBA" id="ARBA00063311"/>
    </source>
</evidence>
<sequence>MTRFPEKLRLSSTVTRFLSLLSLSILRLFKSLSHFVLSQTLQPFLSMDNLFADNDYFNDGDGNGDFDSPYNLRSNRRFLQDDDPDFGLDRVYLIPFRWWIEAQCEGDRVEGVLYTVSCYSDSEDEILLHLRKEEEEDREKIKRLELGFSGRQYALVPEGSWLHVLKRYNDFNNAMKNIGSLFHTESEDCLPDLYPLQLRIFVCWETSSLVAKISLKENGAEFYKKASYIFNSEYNPVHIWDFSGQTTQLFMNDKVRLPAESAIQSGKDVILELHVHGLSDSMRDDGSSGMISDRSQLECSSHSGSAMMNRCSESLIRNVKATNSYRENSYKAIQSLGLTGLQNLGNTCFMNSAIQCLAHTPKLVDFFLGDYRKEINFENPLGMNGELALAFGDLLRRLWVPGARPLSPTTFKMKLSNFAPQFSGYSQHDSQELLAFLLDGLHEDLNRVKRKPYHEVKDADGRPDDEVAEEYWRNHLARNDSIVVDLCQGQFRSTLVCPMCKKVSITFDPFMYLSLPLPSTTMRTMTLTVMSTDGITLPSTITITVPERGTLKDLIGALSASCSLGDDESLLVVEVYKNRIFRYFEEPSESLTEIRDLDKLAAYRLQKNNEAGPLVVFVHELAEKYYSAGRDRFEYRSFGVPVIARLCSTSVGNDVRREFLKLINPFILSNEDILDECDKDDDPNKKSSEDDELGDTTSSAAVGSDANSNNETEDDFEFFLSGAHGFGNSKIKLNEPLPFTELPGKLKVHVVWPDKMLKKCDTYHLNLLPEVFKPQLFTKRTQESISIYKCLESFLKEEPLGLEDMCYIAQRNNQSSNHYMLYAISCHYGGLGGGHYTAFVRCTQMEGDKLVLRGLAFHGFHGVKAEERTLGQKFLVDIDAWMDLIPAATSDDLSLTISYTHIYRIAKEVLEGPPQNLLESVAHRIAITTLTNYEQISAIRVKVGKPHVAVQGTLDYLGVEIFRNRTHLHS</sequence>
<organism evidence="13 14">
    <name type="scientific">Lupinus luteus</name>
    <name type="common">European yellow lupine</name>
    <dbReference type="NCBI Taxonomy" id="3873"/>
    <lineage>
        <taxon>Eukaryota</taxon>
        <taxon>Viridiplantae</taxon>
        <taxon>Streptophyta</taxon>
        <taxon>Embryophyta</taxon>
        <taxon>Tracheophyta</taxon>
        <taxon>Spermatophyta</taxon>
        <taxon>Magnoliopsida</taxon>
        <taxon>eudicotyledons</taxon>
        <taxon>Gunneridae</taxon>
        <taxon>Pentapetalae</taxon>
        <taxon>rosids</taxon>
        <taxon>fabids</taxon>
        <taxon>Fabales</taxon>
        <taxon>Fabaceae</taxon>
        <taxon>Papilionoideae</taxon>
        <taxon>50 kb inversion clade</taxon>
        <taxon>genistoids sensu lato</taxon>
        <taxon>core genistoids</taxon>
        <taxon>Genisteae</taxon>
        <taxon>Lupinus</taxon>
    </lineage>
</organism>
<dbReference type="PROSITE" id="PS00973">
    <property type="entry name" value="USP_2"/>
    <property type="match status" value="1"/>
</dbReference>
<dbReference type="SUPFAM" id="SSF54001">
    <property type="entry name" value="Cysteine proteinases"/>
    <property type="match status" value="1"/>
</dbReference>
<comment type="similarity">
    <text evidence="4 10">Belongs to the peptidase C19 family.</text>
</comment>
<dbReference type="Pfam" id="PF02152">
    <property type="entry name" value="FolB"/>
    <property type="match status" value="1"/>
</dbReference>
<dbReference type="EC" id="3.4.19.12" evidence="10"/>
<evidence type="ECO:0000256" key="7">
    <source>
        <dbReference type="ARBA" id="ARBA00055579"/>
    </source>
</evidence>
<evidence type="ECO:0000313" key="13">
    <source>
        <dbReference type="EMBL" id="CAL0310018.1"/>
    </source>
</evidence>
<name>A0AAV1WL76_LUPLU</name>
<dbReference type="InterPro" id="IPR018200">
    <property type="entry name" value="USP_CS"/>
</dbReference>
<keyword evidence="10" id="KW-0645">Protease</keyword>
<evidence type="ECO:0000256" key="2">
    <source>
        <dbReference type="ARBA" id="ARBA00005013"/>
    </source>
</evidence>
<feature type="domain" description="USP" evidence="12">
    <location>
        <begin position="339"/>
        <end position="906"/>
    </location>
</feature>
<comment type="subunit">
    <text evidence="8">Homooctamer. Forms a hollow cylinder assembled from two ring-shaped tetramers.</text>
</comment>
<proteinExistence type="inferred from homology"/>
<feature type="region of interest" description="Disordered" evidence="11">
    <location>
        <begin position="678"/>
        <end position="711"/>
    </location>
</feature>
<comment type="caution">
    <text evidence="13">The sequence shown here is derived from an EMBL/GenBank/DDBJ whole genome shotgun (WGS) entry which is preliminary data.</text>
</comment>
<comment type="pathway">
    <text evidence="2 9">Cofactor biosynthesis; tetrahydrofolate biosynthesis; 2-amino-4-hydroxy-6-hydroxymethyl-7,8-dihydropteridine diphosphate from 7,8-dihydroneopterin triphosphate: step 3/4.</text>
</comment>
<keyword evidence="10" id="KW-0788">Thiol protease</keyword>
<evidence type="ECO:0000256" key="5">
    <source>
        <dbReference type="ARBA" id="ARBA00022909"/>
    </source>
</evidence>
<dbReference type="PANTHER" id="PTHR21646:SF75">
    <property type="entry name" value="UBIQUITIN CARBOXYL-TERMINAL HYDROLASE"/>
    <property type="match status" value="1"/>
</dbReference>
<comment type="function">
    <text evidence="7">Catalyzes the conversion of 7,8-dihydroneopterin into 6-hydroxymethyl-7,8-dihydropterin, a biosynthetic precursor of the vitamin tetrahydrofolate. Can use L-threo-dihydroneopterin and D-erythro-dihydroneopterin as substrates for the formation of 6-hydroxymethyldihydropterin, but it can also catalyze the epimerization of carbon 2' of dihydroneopterin and dihydromonapterin.</text>
</comment>
<accession>A0AAV1WL76</accession>
<dbReference type="InterPro" id="IPR043133">
    <property type="entry name" value="GTP-CH-I_C/QueF"/>
</dbReference>
<dbReference type="InterPro" id="IPR006157">
    <property type="entry name" value="FolB_dom"/>
</dbReference>
<evidence type="ECO:0000256" key="10">
    <source>
        <dbReference type="RuleBase" id="RU366025"/>
    </source>
</evidence>
<comment type="similarity">
    <text evidence="3 9">Belongs to the DHNA family.</text>
</comment>
<evidence type="ECO:0000259" key="12">
    <source>
        <dbReference type="PROSITE" id="PS50235"/>
    </source>
</evidence>
<dbReference type="InterPro" id="IPR001394">
    <property type="entry name" value="Peptidase_C19_UCH"/>
</dbReference>
<comment type="function">
    <text evidence="9">Catalyzes the conversion of 7,8-dihydroneopterin to 6-hydroxymethyl-7,8-dihydropterin.</text>
</comment>
<comment type="catalytic activity">
    <reaction evidence="1 9">
        <text>7,8-dihydroneopterin = 6-hydroxymethyl-7,8-dihydropterin + glycolaldehyde</text>
        <dbReference type="Rhea" id="RHEA:10540"/>
        <dbReference type="ChEBI" id="CHEBI:17001"/>
        <dbReference type="ChEBI" id="CHEBI:17071"/>
        <dbReference type="ChEBI" id="CHEBI:44841"/>
        <dbReference type="EC" id="4.1.2.25"/>
    </reaction>
</comment>
<evidence type="ECO:0000313" key="14">
    <source>
        <dbReference type="Proteomes" id="UP001497480"/>
    </source>
</evidence>
<comment type="catalytic activity">
    <reaction evidence="10">
        <text>Thiol-dependent hydrolysis of ester, thioester, amide, peptide and isopeptide bonds formed by the C-terminal Gly of ubiquitin (a 76-residue protein attached to proteins as an intracellular targeting signal).</text>
        <dbReference type="EC" id="3.4.19.12"/>
    </reaction>
</comment>
<reference evidence="13 14" key="1">
    <citation type="submission" date="2024-03" db="EMBL/GenBank/DDBJ databases">
        <authorList>
            <person name="Martinez-Hernandez J."/>
        </authorList>
    </citation>
    <scope>NUCLEOTIDE SEQUENCE [LARGE SCALE GENOMIC DNA]</scope>
</reference>
<dbReference type="InterPro" id="IPR050185">
    <property type="entry name" value="Ub_carboxyl-term_hydrolase"/>
</dbReference>
<dbReference type="GO" id="GO:0004150">
    <property type="term" value="F:dihydroneopterin aldolase activity"/>
    <property type="evidence" value="ECO:0007669"/>
    <property type="project" value="UniProtKB-UniRule"/>
</dbReference>
<dbReference type="PANTHER" id="PTHR21646">
    <property type="entry name" value="UBIQUITIN CARBOXYL-TERMINAL HYDROLASE"/>
    <property type="match status" value="1"/>
</dbReference>
<dbReference type="AlphaFoldDB" id="A0AAV1WL76"/>
<dbReference type="SMART" id="SM00905">
    <property type="entry name" value="FolB"/>
    <property type="match status" value="1"/>
</dbReference>
<dbReference type="GO" id="GO:0006508">
    <property type="term" value="P:proteolysis"/>
    <property type="evidence" value="ECO:0007669"/>
    <property type="project" value="UniProtKB-KW"/>
</dbReference>
<protein>
    <recommendedName>
        <fullName evidence="9 10">Multifunctional fusion protein</fullName>
    </recommendedName>
    <domain>
        <recommendedName>
            <fullName evidence="9">7,8-dihydroneopterin aldolase</fullName>
            <ecNumber evidence="9">4.1.2.25</ecNumber>
        </recommendedName>
    </domain>
    <domain>
        <recommendedName>
            <fullName evidence="10">Ubiquitin carboxyl-terminal hydrolase</fullName>
            <ecNumber evidence="10">3.4.19.12</ecNumber>
        </recommendedName>
    </domain>
</protein>
<dbReference type="PROSITE" id="PS50235">
    <property type="entry name" value="USP_3"/>
    <property type="match status" value="1"/>
</dbReference>
<dbReference type="NCBIfam" id="TIGR00526">
    <property type="entry name" value="folB_dom"/>
    <property type="match status" value="1"/>
</dbReference>
<dbReference type="InterPro" id="IPR028889">
    <property type="entry name" value="USP"/>
</dbReference>
<keyword evidence="14" id="KW-1185">Reference proteome</keyword>
<dbReference type="EMBL" id="CAXHTB010000007">
    <property type="protein sequence ID" value="CAL0310018.1"/>
    <property type="molecule type" value="Genomic_DNA"/>
</dbReference>
<dbReference type="Pfam" id="PF25242">
    <property type="entry name" value="Ubiquitin_UBP8"/>
    <property type="match status" value="1"/>
</dbReference>
<dbReference type="InterPro" id="IPR057372">
    <property type="entry name" value="Ubiquitin_UBP8/5"/>
</dbReference>
<dbReference type="SUPFAM" id="SSF55620">
    <property type="entry name" value="Tetrahydrobiopterin biosynthesis enzymes-like"/>
    <property type="match status" value="1"/>
</dbReference>
<keyword evidence="10" id="KW-0378">Hydrolase</keyword>
<dbReference type="GO" id="GO:0046654">
    <property type="term" value="P:tetrahydrofolate biosynthetic process"/>
    <property type="evidence" value="ECO:0007669"/>
    <property type="project" value="UniProtKB-UniRule"/>
</dbReference>
<evidence type="ECO:0000256" key="9">
    <source>
        <dbReference type="RuleBase" id="RU362079"/>
    </source>
</evidence>
<keyword evidence="5 9" id="KW-0289">Folate biosynthesis</keyword>
<keyword evidence="6 9" id="KW-0456">Lyase</keyword>
<dbReference type="InterPro" id="IPR038765">
    <property type="entry name" value="Papain-like_cys_pep_sf"/>
</dbReference>
<evidence type="ECO:0000256" key="6">
    <source>
        <dbReference type="ARBA" id="ARBA00023239"/>
    </source>
</evidence>
<dbReference type="FunFam" id="3.30.1130.10:FF:000003">
    <property type="entry name" value="7,8-dihydroneopterin aldolase"/>
    <property type="match status" value="1"/>
</dbReference>
<dbReference type="Gene3D" id="3.90.70.10">
    <property type="entry name" value="Cysteine proteinases"/>
    <property type="match status" value="2"/>
</dbReference>
<dbReference type="InterPro" id="IPR006156">
    <property type="entry name" value="Dihydroneopterin_aldolase"/>
</dbReference>
<dbReference type="Pfam" id="PF00443">
    <property type="entry name" value="UCH"/>
    <property type="match status" value="1"/>
</dbReference>
<evidence type="ECO:0000256" key="3">
    <source>
        <dbReference type="ARBA" id="ARBA00005708"/>
    </source>
</evidence>
<dbReference type="CDD" id="cd00534">
    <property type="entry name" value="DHNA_DHNTPE"/>
    <property type="match status" value="1"/>
</dbReference>
<dbReference type="GO" id="GO:0004843">
    <property type="term" value="F:cysteine-type deubiquitinase activity"/>
    <property type="evidence" value="ECO:0007669"/>
    <property type="project" value="UniProtKB-UniRule"/>
</dbReference>